<sequence>MGLKDKTGDNPQFAIQDISIRRVLSSYQWPLPL</sequence>
<organism evidence="1">
    <name type="scientific">marine metagenome</name>
    <dbReference type="NCBI Taxonomy" id="408172"/>
    <lineage>
        <taxon>unclassified sequences</taxon>
        <taxon>metagenomes</taxon>
        <taxon>ecological metagenomes</taxon>
    </lineage>
</organism>
<protein>
    <submittedName>
        <fullName evidence="1">Uncharacterized protein</fullName>
    </submittedName>
</protein>
<accession>A0A382PQK5</accession>
<evidence type="ECO:0000313" key="1">
    <source>
        <dbReference type="EMBL" id="SVC74282.1"/>
    </source>
</evidence>
<dbReference type="EMBL" id="UINC01108290">
    <property type="protein sequence ID" value="SVC74282.1"/>
    <property type="molecule type" value="Genomic_DNA"/>
</dbReference>
<name>A0A382PQK5_9ZZZZ</name>
<reference evidence="1" key="1">
    <citation type="submission" date="2018-05" db="EMBL/GenBank/DDBJ databases">
        <authorList>
            <person name="Lanie J.A."/>
            <person name="Ng W.-L."/>
            <person name="Kazmierczak K.M."/>
            <person name="Andrzejewski T.M."/>
            <person name="Davidsen T.M."/>
            <person name="Wayne K.J."/>
            <person name="Tettelin H."/>
            <person name="Glass J.I."/>
            <person name="Rusch D."/>
            <person name="Podicherti R."/>
            <person name="Tsui H.-C.T."/>
            <person name="Winkler M.E."/>
        </authorList>
    </citation>
    <scope>NUCLEOTIDE SEQUENCE</scope>
</reference>
<gene>
    <name evidence="1" type="ORF">METZ01_LOCUS327136</name>
</gene>
<dbReference type="AlphaFoldDB" id="A0A382PQK5"/>
<feature type="non-terminal residue" evidence="1">
    <location>
        <position position="33"/>
    </location>
</feature>
<proteinExistence type="predicted"/>